<sequence length="105" mass="11328">MSDDPYAPFEALLASEPDDTMLLYGLGRKMLDGGHHERAAVHLRHCVEVDPGYSAAWRELGRALEAGGDTDGARTAYTRAIEVAQEKGDLQVVKEAKVFLGGLDG</sequence>
<reference evidence="2 3" key="1">
    <citation type="submission" date="2019-02" db="EMBL/GenBank/DDBJ databases">
        <title>Deep-cultivation of Planctomycetes and their phenomic and genomic characterization uncovers novel biology.</title>
        <authorList>
            <person name="Wiegand S."/>
            <person name="Jogler M."/>
            <person name="Boedeker C."/>
            <person name="Pinto D."/>
            <person name="Vollmers J."/>
            <person name="Rivas-Marin E."/>
            <person name="Kohn T."/>
            <person name="Peeters S.H."/>
            <person name="Heuer A."/>
            <person name="Rast P."/>
            <person name="Oberbeckmann S."/>
            <person name="Bunk B."/>
            <person name="Jeske O."/>
            <person name="Meyerdierks A."/>
            <person name="Storesund J.E."/>
            <person name="Kallscheuer N."/>
            <person name="Luecker S."/>
            <person name="Lage O.M."/>
            <person name="Pohl T."/>
            <person name="Merkel B.J."/>
            <person name="Hornburger P."/>
            <person name="Mueller R.-W."/>
            <person name="Bruemmer F."/>
            <person name="Labrenz M."/>
            <person name="Spormann A.M."/>
            <person name="Op den Camp H."/>
            <person name="Overmann J."/>
            <person name="Amann R."/>
            <person name="Jetten M.S.M."/>
            <person name="Mascher T."/>
            <person name="Medema M.H."/>
            <person name="Devos D.P."/>
            <person name="Kaster A.-K."/>
            <person name="Ovreas L."/>
            <person name="Rohde M."/>
            <person name="Galperin M.Y."/>
            <person name="Jogler C."/>
        </authorList>
    </citation>
    <scope>NUCLEOTIDE SEQUENCE [LARGE SCALE GENOMIC DNA]</scope>
    <source>
        <strain evidence="2 3">Pla133</strain>
    </source>
</reference>
<dbReference type="Pfam" id="PF14559">
    <property type="entry name" value="TPR_19"/>
    <property type="match status" value="1"/>
</dbReference>
<keyword evidence="3" id="KW-1185">Reference proteome</keyword>
<dbReference type="RefSeq" id="WP_145062364.1">
    <property type="nucleotide sequence ID" value="NZ_CP036287.1"/>
</dbReference>
<evidence type="ECO:0000256" key="1">
    <source>
        <dbReference type="PROSITE-ProRule" id="PRU00339"/>
    </source>
</evidence>
<proteinExistence type="predicted"/>
<feature type="repeat" description="TPR" evidence="1">
    <location>
        <begin position="54"/>
        <end position="87"/>
    </location>
</feature>
<organism evidence="2 3">
    <name type="scientific">Engelhardtia mirabilis</name>
    <dbReference type="NCBI Taxonomy" id="2528011"/>
    <lineage>
        <taxon>Bacteria</taxon>
        <taxon>Pseudomonadati</taxon>
        <taxon>Planctomycetota</taxon>
        <taxon>Planctomycetia</taxon>
        <taxon>Planctomycetia incertae sedis</taxon>
        <taxon>Engelhardtia</taxon>
    </lineage>
</organism>
<dbReference type="EMBL" id="CP036287">
    <property type="protein sequence ID" value="QDU65595.1"/>
    <property type="molecule type" value="Genomic_DNA"/>
</dbReference>
<dbReference type="Gene3D" id="1.25.40.10">
    <property type="entry name" value="Tetratricopeptide repeat domain"/>
    <property type="match status" value="1"/>
</dbReference>
<dbReference type="PROSITE" id="PS50005">
    <property type="entry name" value="TPR"/>
    <property type="match status" value="1"/>
</dbReference>
<dbReference type="SMART" id="SM00028">
    <property type="entry name" value="TPR"/>
    <property type="match status" value="2"/>
</dbReference>
<dbReference type="AlphaFoldDB" id="A0A518BF40"/>
<dbReference type="Proteomes" id="UP000316921">
    <property type="component" value="Chromosome"/>
</dbReference>
<gene>
    <name evidence="2" type="ORF">Pla133_06600</name>
</gene>
<dbReference type="InterPro" id="IPR019734">
    <property type="entry name" value="TPR_rpt"/>
</dbReference>
<evidence type="ECO:0000313" key="3">
    <source>
        <dbReference type="Proteomes" id="UP000316921"/>
    </source>
</evidence>
<protein>
    <submittedName>
        <fullName evidence="2">Tetratricopeptide repeat protein</fullName>
    </submittedName>
</protein>
<name>A0A518BF40_9BACT</name>
<dbReference type="KEGG" id="pbap:Pla133_06600"/>
<evidence type="ECO:0000313" key="2">
    <source>
        <dbReference type="EMBL" id="QDU65595.1"/>
    </source>
</evidence>
<keyword evidence="1" id="KW-0802">TPR repeat</keyword>
<dbReference type="SUPFAM" id="SSF48452">
    <property type="entry name" value="TPR-like"/>
    <property type="match status" value="1"/>
</dbReference>
<accession>A0A518BF40</accession>
<dbReference type="InterPro" id="IPR011990">
    <property type="entry name" value="TPR-like_helical_dom_sf"/>
</dbReference>